<dbReference type="InterPro" id="IPR036641">
    <property type="entry name" value="HPT_dom_sf"/>
</dbReference>
<dbReference type="InterPro" id="IPR003661">
    <property type="entry name" value="HisK_dim/P_dom"/>
</dbReference>
<evidence type="ECO:0000256" key="4">
    <source>
        <dbReference type="ARBA" id="ARBA00022679"/>
    </source>
</evidence>
<dbReference type="Gene3D" id="3.30.450.20">
    <property type="entry name" value="PAS domain"/>
    <property type="match status" value="1"/>
</dbReference>
<dbReference type="Pfam" id="PF02518">
    <property type="entry name" value="HATPase_c"/>
    <property type="match status" value="1"/>
</dbReference>
<dbReference type="PANTHER" id="PTHR43047">
    <property type="entry name" value="TWO-COMPONENT HISTIDINE PROTEIN KINASE"/>
    <property type="match status" value="1"/>
</dbReference>
<dbReference type="Gene3D" id="3.30.565.10">
    <property type="entry name" value="Histidine kinase-like ATPase, C-terminal domain"/>
    <property type="match status" value="1"/>
</dbReference>
<feature type="domain" description="Histidine kinase" evidence="7">
    <location>
        <begin position="304"/>
        <end position="517"/>
    </location>
</feature>
<dbReference type="PANTHER" id="PTHR43047:SF62">
    <property type="entry name" value="SENSOR HISTIDINE KINASE DPIB"/>
    <property type="match status" value="1"/>
</dbReference>
<comment type="caution">
    <text evidence="9">The sequence shown here is derived from an EMBL/GenBank/DDBJ whole genome shotgun (WGS) entry which is preliminary data.</text>
</comment>
<name>A0A323UDG4_RHOPL</name>
<evidence type="ECO:0000256" key="1">
    <source>
        <dbReference type="ARBA" id="ARBA00000085"/>
    </source>
</evidence>
<evidence type="ECO:0000313" key="10">
    <source>
        <dbReference type="Proteomes" id="UP000248134"/>
    </source>
</evidence>
<evidence type="ECO:0000256" key="2">
    <source>
        <dbReference type="ARBA" id="ARBA00012438"/>
    </source>
</evidence>
<dbReference type="Pfam" id="PF00072">
    <property type="entry name" value="Response_reg"/>
    <property type="match status" value="1"/>
</dbReference>
<dbReference type="SMART" id="SM00387">
    <property type="entry name" value="HATPase_c"/>
    <property type="match status" value="1"/>
</dbReference>
<keyword evidence="3 6" id="KW-0597">Phosphoprotein</keyword>
<comment type="catalytic activity">
    <reaction evidence="1">
        <text>ATP + protein L-histidine = ADP + protein N-phospho-L-histidine.</text>
        <dbReference type="EC" id="2.7.13.3"/>
    </reaction>
</comment>
<accession>A0A323UDG4</accession>
<gene>
    <name evidence="9" type="ORF">DNX69_15515</name>
</gene>
<dbReference type="InterPro" id="IPR036890">
    <property type="entry name" value="HATPase_C_sf"/>
</dbReference>
<organism evidence="9 10">
    <name type="scientific">Rhodopseudomonas palustris</name>
    <dbReference type="NCBI Taxonomy" id="1076"/>
    <lineage>
        <taxon>Bacteria</taxon>
        <taxon>Pseudomonadati</taxon>
        <taxon>Pseudomonadota</taxon>
        <taxon>Alphaproteobacteria</taxon>
        <taxon>Hyphomicrobiales</taxon>
        <taxon>Nitrobacteraceae</taxon>
        <taxon>Rhodopseudomonas</taxon>
    </lineage>
</organism>
<dbReference type="SUPFAM" id="SSF47384">
    <property type="entry name" value="Homodimeric domain of signal transducing histidine kinase"/>
    <property type="match status" value="1"/>
</dbReference>
<dbReference type="Gene3D" id="3.40.50.2300">
    <property type="match status" value="1"/>
</dbReference>
<dbReference type="InterPro" id="IPR036097">
    <property type="entry name" value="HisK_dim/P_sf"/>
</dbReference>
<feature type="domain" description="Response regulatory" evidence="8">
    <location>
        <begin position="537"/>
        <end position="655"/>
    </location>
</feature>
<evidence type="ECO:0000256" key="3">
    <source>
        <dbReference type="ARBA" id="ARBA00022553"/>
    </source>
</evidence>
<feature type="modified residue" description="4-aspartylphosphate" evidence="6">
    <location>
        <position position="588"/>
    </location>
</feature>
<dbReference type="GO" id="GO:0000155">
    <property type="term" value="F:phosphorelay sensor kinase activity"/>
    <property type="evidence" value="ECO:0007669"/>
    <property type="project" value="InterPro"/>
</dbReference>
<dbReference type="AlphaFoldDB" id="A0A323UDG4"/>
<dbReference type="SUPFAM" id="SSF55874">
    <property type="entry name" value="ATPase domain of HSP90 chaperone/DNA topoisomerase II/histidine kinase"/>
    <property type="match status" value="1"/>
</dbReference>
<sequence length="765" mass="84322">MTGPLLLRQQKQLVDRTIKLAQERGYSDGASSLRAAWTESIDSLNEGLVAYLADHVRSGGHNGRYDYRVDSRFARLRRAAQAHHDLGIPLEMHNGLFKIYHRAYREHFTDLFSQASVKDEAALQLSPPDEFIRRLDDFFGEAELAMLAPWAATESKEGAFAETQRRLTRERDQYFAALESLRSPVLIVADNGTLITANQAALQTFAGVSEPGGLNYRLALQTHRKDLQAVVDQIVGVAGNEWDAIWMPTRLGSRCFDIRLRRVEDTANKLEASLILLLHDVTEHRAAISKARESERTMSLFLAAMSHEIRAPLHSILGIVGLMKEADGQQQRELIDLLEISARSLNSTLGNVMNFSRFEHQAPVPRPEKVILSKALNDVIRVKSVFARQRAIPLRLDRAEGMPDEVQLDWSMFEQVLGNLIQNALRYDDGRGVEVRARLDRGALVFRVSDHGPGLPEEIAEMLKHPPSELRPRVTHRTGSGLGLAIAQRMTLALGGSLDAIEERDGAVLEIRLPLVLPDPGVAADGAGLGQRQLGLSCLLVDDDDINAWVTTAMLERAGLAVDHAQSLAEANVLRDAASDQYDIFIVDYRLPDGTGVQFAEDLRRDPAYSATPLFLLSANVDVVRESAEQRGLFTALLQKPLDAEALSKAIYGLSPRPADMLGGLSDAARTKMADAFLQSWVEFRSMLSEIKPGCPDVELTVQAHKLASGSAIFGFNDLATMLRQLEQAGVERAPWSVTGPIVSRLLAYALPEGCLAIGPTKQSK</sequence>
<dbReference type="PROSITE" id="PS50110">
    <property type="entry name" value="RESPONSE_REGULATORY"/>
    <property type="match status" value="1"/>
</dbReference>
<evidence type="ECO:0000259" key="8">
    <source>
        <dbReference type="PROSITE" id="PS50110"/>
    </source>
</evidence>
<dbReference type="CDD" id="cd00156">
    <property type="entry name" value="REC"/>
    <property type="match status" value="1"/>
</dbReference>
<dbReference type="InterPro" id="IPR003594">
    <property type="entry name" value="HATPase_dom"/>
</dbReference>
<dbReference type="SMART" id="SM00388">
    <property type="entry name" value="HisKA"/>
    <property type="match status" value="1"/>
</dbReference>
<keyword evidence="4" id="KW-0808">Transferase</keyword>
<dbReference type="SUPFAM" id="SSF47226">
    <property type="entry name" value="Histidine-containing phosphotransfer domain, HPT domain"/>
    <property type="match status" value="1"/>
</dbReference>
<dbReference type="SUPFAM" id="SSF52172">
    <property type="entry name" value="CheY-like"/>
    <property type="match status" value="1"/>
</dbReference>
<evidence type="ECO:0000256" key="6">
    <source>
        <dbReference type="PROSITE-ProRule" id="PRU00169"/>
    </source>
</evidence>
<dbReference type="InterPro" id="IPR011006">
    <property type="entry name" value="CheY-like_superfamily"/>
</dbReference>
<dbReference type="Proteomes" id="UP000248134">
    <property type="component" value="Unassembled WGS sequence"/>
</dbReference>
<dbReference type="GO" id="GO:0009927">
    <property type="term" value="F:histidine phosphotransfer kinase activity"/>
    <property type="evidence" value="ECO:0007669"/>
    <property type="project" value="TreeGrafter"/>
</dbReference>
<protein>
    <recommendedName>
        <fullName evidence="2">histidine kinase</fullName>
        <ecNumber evidence="2">2.7.13.3</ecNumber>
    </recommendedName>
</protein>
<dbReference type="Pfam" id="PF00512">
    <property type="entry name" value="HisKA"/>
    <property type="match status" value="1"/>
</dbReference>
<dbReference type="CDD" id="cd00082">
    <property type="entry name" value="HisKA"/>
    <property type="match status" value="1"/>
</dbReference>
<dbReference type="Gene3D" id="1.10.287.130">
    <property type="match status" value="1"/>
</dbReference>
<proteinExistence type="predicted"/>
<dbReference type="InterPro" id="IPR001789">
    <property type="entry name" value="Sig_transdc_resp-reg_receiver"/>
</dbReference>
<evidence type="ECO:0000256" key="5">
    <source>
        <dbReference type="ARBA" id="ARBA00022777"/>
    </source>
</evidence>
<dbReference type="EC" id="2.7.13.3" evidence="2"/>
<dbReference type="PROSITE" id="PS50109">
    <property type="entry name" value="HIS_KIN"/>
    <property type="match status" value="1"/>
</dbReference>
<dbReference type="PRINTS" id="PR00344">
    <property type="entry name" value="BCTRLSENSOR"/>
</dbReference>
<reference evidence="9 10" key="1">
    <citation type="submission" date="2018-06" db="EMBL/GenBank/DDBJ databases">
        <title>Draft Whole-Genome Sequence of the purple photosynthetic bacterium Rhodospeudomonas palustris XCP.</title>
        <authorList>
            <person name="Rayyan A."/>
            <person name="Meyer T.E."/>
            <person name="Kyndt J.A."/>
        </authorList>
    </citation>
    <scope>NUCLEOTIDE SEQUENCE [LARGE SCALE GENOMIC DNA]</scope>
    <source>
        <strain evidence="9 10">XCP</strain>
    </source>
</reference>
<dbReference type="SMART" id="SM00448">
    <property type="entry name" value="REC"/>
    <property type="match status" value="1"/>
</dbReference>
<dbReference type="EMBL" id="QKQS01000023">
    <property type="protein sequence ID" value="PZA10754.1"/>
    <property type="molecule type" value="Genomic_DNA"/>
</dbReference>
<keyword evidence="5 9" id="KW-0418">Kinase</keyword>
<dbReference type="InterPro" id="IPR004358">
    <property type="entry name" value="Sig_transdc_His_kin-like_C"/>
</dbReference>
<evidence type="ECO:0000313" key="9">
    <source>
        <dbReference type="EMBL" id="PZA10754.1"/>
    </source>
</evidence>
<dbReference type="GO" id="GO:0005886">
    <property type="term" value="C:plasma membrane"/>
    <property type="evidence" value="ECO:0007669"/>
    <property type="project" value="TreeGrafter"/>
</dbReference>
<evidence type="ECO:0000259" key="7">
    <source>
        <dbReference type="PROSITE" id="PS50109"/>
    </source>
</evidence>
<dbReference type="InterPro" id="IPR005467">
    <property type="entry name" value="His_kinase_dom"/>
</dbReference>
<dbReference type="CDD" id="cd00075">
    <property type="entry name" value="HATPase"/>
    <property type="match status" value="1"/>
</dbReference>